<gene>
    <name evidence="2" type="ORF">MYCFIDRAFT_212684</name>
</gene>
<dbReference type="HOGENOM" id="CLU_1619757_0_0_1"/>
<dbReference type="EMBL" id="KB446566">
    <property type="protein sequence ID" value="EME77311.1"/>
    <property type="molecule type" value="Genomic_DNA"/>
</dbReference>
<organism evidence="2 3">
    <name type="scientific">Pseudocercospora fijiensis (strain CIRAD86)</name>
    <name type="common">Black leaf streak disease fungus</name>
    <name type="synonym">Mycosphaerella fijiensis</name>
    <dbReference type="NCBI Taxonomy" id="383855"/>
    <lineage>
        <taxon>Eukaryota</taxon>
        <taxon>Fungi</taxon>
        <taxon>Dikarya</taxon>
        <taxon>Ascomycota</taxon>
        <taxon>Pezizomycotina</taxon>
        <taxon>Dothideomycetes</taxon>
        <taxon>Dothideomycetidae</taxon>
        <taxon>Mycosphaerellales</taxon>
        <taxon>Mycosphaerellaceae</taxon>
        <taxon>Pseudocercospora</taxon>
    </lineage>
</organism>
<dbReference type="Proteomes" id="UP000016932">
    <property type="component" value="Unassembled WGS sequence"/>
</dbReference>
<dbReference type="STRING" id="383855.M2ZYV7"/>
<name>M2ZYV7_PSEFD</name>
<dbReference type="VEuPathDB" id="FungiDB:MYCFIDRAFT_212684"/>
<feature type="region of interest" description="Disordered" evidence="1">
    <location>
        <begin position="1"/>
        <end position="21"/>
    </location>
</feature>
<dbReference type="GeneID" id="19337793"/>
<dbReference type="RefSeq" id="XP_007932079.1">
    <property type="nucleotide sequence ID" value="XM_007933888.1"/>
</dbReference>
<sequence length="164" mass="18460">MVLLASWQSDDDHTPGTEMDERETSWVRCLAILDHYVEQIHSADHAVKILKTIKAQIWNTSRANAMQGSSEQQRVESNMRLPAEVNAGIPTAEMYPQLSLDDPELFSTDNIAEAWYGQQLVNLDWLEIPNLLFSDDFKGATSLGPRVPNETPNWLVDHLVAGQT</sequence>
<protein>
    <submittedName>
        <fullName evidence="2">Uncharacterized protein</fullName>
    </submittedName>
</protein>
<dbReference type="AlphaFoldDB" id="M2ZYV7"/>
<accession>M2ZYV7</accession>
<dbReference type="KEGG" id="pfj:MYCFIDRAFT_212684"/>
<evidence type="ECO:0000313" key="3">
    <source>
        <dbReference type="Proteomes" id="UP000016932"/>
    </source>
</evidence>
<evidence type="ECO:0000313" key="2">
    <source>
        <dbReference type="EMBL" id="EME77311.1"/>
    </source>
</evidence>
<reference evidence="2 3" key="1">
    <citation type="journal article" date="2012" name="PLoS Pathog.">
        <title>Diverse lifestyles and strategies of plant pathogenesis encoded in the genomes of eighteen Dothideomycetes fungi.</title>
        <authorList>
            <person name="Ohm R.A."/>
            <person name="Feau N."/>
            <person name="Henrissat B."/>
            <person name="Schoch C.L."/>
            <person name="Horwitz B.A."/>
            <person name="Barry K.W."/>
            <person name="Condon B.J."/>
            <person name="Copeland A.C."/>
            <person name="Dhillon B."/>
            <person name="Glaser F."/>
            <person name="Hesse C.N."/>
            <person name="Kosti I."/>
            <person name="LaButti K."/>
            <person name="Lindquist E.A."/>
            <person name="Lucas S."/>
            <person name="Salamov A.A."/>
            <person name="Bradshaw R.E."/>
            <person name="Ciuffetti L."/>
            <person name="Hamelin R.C."/>
            <person name="Kema G.H.J."/>
            <person name="Lawrence C."/>
            <person name="Scott J.A."/>
            <person name="Spatafora J.W."/>
            <person name="Turgeon B.G."/>
            <person name="de Wit P.J.G.M."/>
            <person name="Zhong S."/>
            <person name="Goodwin S.B."/>
            <person name="Grigoriev I.V."/>
        </authorList>
    </citation>
    <scope>NUCLEOTIDE SEQUENCE [LARGE SCALE GENOMIC DNA]</scope>
    <source>
        <strain evidence="2 3">CIRAD86</strain>
    </source>
</reference>
<evidence type="ECO:0000256" key="1">
    <source>
        <dbReference type="SAM" id="MobiDB-lite"/>
    </source>
</evidence>
<keyword evidence="3" id="KW-1185">Reference proteome</keyword>
<proteinExistence type="predicted"/>